<dbReference type="Proteomes" id="UP001199106">
    <property type="component" value="Unassembled WGS sequence"/>
</dbReference>
<keyword evidence="3" id="KW-1185">Reference proteome</keyword>
<reference evidence="2" key="1">
    <citation type="submission" date="2021-07" db="EMBL/GenBank/DDBJ databases">
        <title>Genome Resource of American Ginseng Black Spot Pathogen Alternaria panax.</title>
        <authorList>
            <person name="Qiu C."/>
            <person name="Wang W."/>
            <person name="Liu Z."/>
        </authorList>
    </citation>
    <scope>NUCLEOTIDE SEQUENCE</scope>
    <source>
        <strain evidence="2">BNCC115425</strain>
    </source>
</reference>
<dbReference type="EMBL" id="JAANER010000011">
    <property type="protein sequence ID" value="KAG9185219.1"/>
    <property type="molecule type" value="Genomic_DNA"/>
</dbReference>
<dbReference type="AlphaFoldDB" id="A0AAD4I770"/>
<evidence type="ECO:0000313" key="3">
    <source>
        <dbReference type="Proteomes" id="UP001199106"/>
    </source>
</evidence>
<accession>A0AAD4I770</accession>
<evidence type="ECO:0000313" key="2">
    <source>
        <dbReference type="EMBL" id="KAG9185219.1"/>
    </source>
</evidence>
<feature type="region of interest" description="Disordered" evidence="1">
    <location>
        <begin position="120"/>
        <end position="142"/>
    </location>
</feature>
<gene>
    <name evidence="2" type="ORF">G6011_07763</name>
</gene>
<name>A0AAD4I770_9PLEO</name>
<evidence type="ECO:0000256" key="1">
    <source>
        <dbReference type="SAM" id="MobiDB-lite"/>
    </source>
</evidence>
<protein>
    <submittedName>
        <fullName evidence="2">Uncharacterized protein</fullName>
    </submittedName>
</protein>
<comment type="caution">
    <text evidence="2">The sequence shown here is derived from an EMBL/GenBank/DDBJ whole genome shotgun (WGS) entry which is preliminary data.</text>
</comment>
<sequence length="187" mass="21344">MLEQRVQRTVSTAAYDTAEAIREVKIPSYVTKICFAIEDEHLVPELSEELKSNYSVVTIVTPGLLNKKEKAQEAPTREKLHGIMQMIVELDETETNRNQELESSLRKIYPWAVIESKPGPNIPKKRARRTTESDVATPHRPDPVKHIEEFAACVMEPPSDGEFGYKYPIGEGWEHLSYPRKFEIAHA</sequence>
<feature type="compositionally biased region" description="Basic and acidic residues" evidence="1">
    <location>
        <begin position="129"/>
        <end position="142"/>
    </location>
</feature>
<organism evidence="2 3">
    <name type="scientific">Alternaria panax</name>
    <dbReference type="NCBI Taxonomy" id="48097"/>
    <lineage>
        <taxon>Eukaryota</taxon>
        <taxon>Fungi</taxon>
        <taxon>Dikarya</taxon>
        <taxon>Ascomycota</taxon>
        <taxon>Pezizomycotina</taxon>
        <taxon>Dothideomycetes</taxon>
        <taxon>Pleosporomycetidae</taxon>
        <taxon>Pleosporales</taxon>
        <taxon>Pleosporineae</taxon>
        <taxon>Pleosporaceae</taxon>
        <taxon>Alternaria</taxon>
        <taxon>Alternaria sect. Panax</taxon>
    </lineage>
</organism>
<proteinExistence type="predicted"/>